<keyword evidence="4" id="KW-1185">Reference proteome</keyword>
<reference evidence="3 4" key="1">
    <citation type="journal article" date="2022" name="Nat. Genet.">
        <title>Improved pea reference genome and pan-genome highlight genomic features and evolutionary characteristics.</title>
        <authorList>
            <person name="Yang T."/>
            <person name="Liu R."/>
            <person name="Luo Y."/>
            <person name="Hu S."/>
            <person name="Wang D."/>
            <person name="Wang C."/>
            <person name="Pandey M.K."/>
            <person name="Ge S."/>
            <person name="Xu Q."/>
            <person name="Li N."/>
            <person name="Li G."/>
            <person name="Huang Y."/>
            <person name="Saxena R.K."/>
            <person name="Ji Y."/>
            <person name="Li M."/>
            <person name="Yan X."/>
            <person name="He Y."/>
            <person name="Liu Y."/>
            <person name="Wang X."/>
            <person name="Xiang C."/>
            <person name="Varshney R.K."/>
            <person name="Ding H."/>
            <person name="Gao S."/>
            <person name="Zong X."/>
        </authorList>
    </citation>
    <scope>NUCLEOTIDE SEQUENCE [LARGE SCALE GENOMIC DNA]</scope>
    <source>
        <strain evidence="3 4">cv. Zhongwan 6</strain>
    </source>
</reference>
<evidence type="ECO:0000313" key="3">
    <source>
        <dbReference type="EMBL" id="KAI5388074.1"/>
    </source>
</evidence>
<evidence type="ECO:0000259" key="2">
    <source>
        <dbReference type="Pfam" id="PF10551"/>
    </source>
</evidence>
<feature type="compositionally biased region" description="Polar residues" evidence="1">
    <location>
        <begin position="566"/>
        <end position="577"/>
    </location>
</feature>
<dbReference type="Pfam" id="PF10551">
    <property type="entry name" value="MULE"/>
    <property type="match status" value="1"/>
</dbReference>
<dbReference type="EMBL" id="JAMSHJ010000007">
    <property type="protein sequence ID" value="KAI5388074.1"/>
    <property type="molecule type" value="Genomic_DNA"/>
</dbReference>
<comment type="caution">
    <text evidence="3">The sequence shown here is derived from an EMBL/GenBank/DDBJ whole genome shotgun (WGS) entry which is preliminary data.</text>
</comment>
<feature type="compositionally biased region" description="Basic and acidic residues" evidence="1">
    <location>
        <begin position="542"/>
        <end position="558"/>
    </location>
</feature>
<dbReference type="Gramene" id="Psat07G0396400-T1">
    <property type="protein sequence ID" value="KAI5388074.1"/>
    <property type="gene ID" value="KIW84_073964"/>
</dbReference>
<dbReference type="PANTHER" id="PTHR31973">
    <property type="entry name" value="POLYPROTEIN, PUTATIVE-RELATED"/>
    <property type="match status" value="1"/>
</dbReference>
<feature type="compositionally biased region" description="Acidic residues" evidence="1">
    <location>
        <begin position="94"/>
        <end position="114"/>
    </location>
</feature>
<gene>
    <name evidence="3" type="ORF">KIW84_073964</name>
</gene>
<feature type="region of interest" description="Disordered" evidence="1">
    <location>
        <begin position="86"/>
        <end position="117"/>
    </location>
</feature>
<dbReference type="PANTHER" id="PTHR31973:SF195">
    <property type="entry name" value="MUDR FAMILY TRANSPOSASE"/>
    <property type="match status" value="1"/>
</dbReference>
<evidence type="ECO:0000256" key="1">
    <source>
        <dbReference type="SAM" id="MobiDB-lite"/>
    </source>
</evidence>
<dbReference type="Proteomes" id="UP001058974">
    <property type="component" value="Chromosome 7"/>
</dbReference>
<feature type="compositionally biased region" description="Polar residues" evidence="1">
    <location>
        <begin position="463"/>
        <end position="476"/>
    </location>
</feature>
<feature type="region of interest" description="Disordered" evidence="1">
    <location>
        <begin position="494"/>
        <end position="583"/>
    </location>
</feature>
<dbReference type="AlphaFoldDB" id="A0A9D4ZY08"/>
<feature type="compositionally biased region" description="Polar residues" evidence="1">
    <location>
        <begin position="494"/>
        <end position="516"/>
    </location>
</feature>
<accession>A0A9D4ZY08</accession>
<evidence type="ECO:0000313" key="4">
    <source>
        <dbReference type="Proteomes" id="UP001058974"/>
    </source>
</evidence>
<feature type="region of interest" description="Disordered" evidence="1">
    <location>
        <begin position="446"/>
        <end position="476"/>
    </location>
</feature>
<protein>
    <recommendedName>
        <fullName evidence="2">MULE transposase domain-containing protein</fullName>
    </recommendedName>
</protein>
<feature type="domain" description="MULE transposase" evidence="2">
    <location>
        <begin position="296"/>
        <end position="382"/>
    </location>
</feature>
<sequence length="583" mass="67174">MVNTHKLVNGWGYIEGTYRIWTKILDIDKSIFQIRNNDDAYDFAAYACETEVDGEMFVEHDVTDGFDGINVSLPIDEGTTVVGLLTGSKKNKGEDDEYVSDELDNSDPDVSDDDNGPKFEKFRKDKLNKNFKFKWGMQFNYLDDFREAIRECSVLNGREITFVKNESYRGFDNRSANSRWVAKAVVKKIQTSETVRICDIIQDMIHNYSMGITVARAWKTKSIAKKIIEGDAYKEYANLWRYAAELKRVNFGNTMKINVDRPNPLIQLRFGSFYFYFDGCKKGFINGCRPFVGVGGCHLETKYDGHLLIDVGRDPNDQYFPLTFGVVETETKDNWRWFLQMLMEYVGQDNKYIFISDQQKGLVIAFEEMFERIEHRLCLRYLKYGLKFKVKRFYLICTKKSPDKPRKLRIRECGEDGAIIRFPGVSYRCTKCDKFGHNIQSCKSKKEDPNALKRKKKLKTDADNVNQSGKQKQTLTQIETETDINITHAAMQTETDINTTNPAMQTETDINTTSANKKGKSKVKQEIDINTASANKKGKSKVKQEGKSMRKRSSERIKLKGFQKSIIESGSNSNQPMYLTEDE</sequence>
<name>A0A9D4ZY08_PEA</name>
<dbReference type="InterPro" id="IPR018289">
    <property type="entry name" value="MULE_transposase_dom"/>
</dbReference>
<organism evidence="3 4">
    <name type="scientific">Pisum sativum</name>
    <name type="common">Garden pea</name>
    <name type="synonym">Lathyrus oleraceus</name>
    <dbReference type="NCBI Taxonomy" id="3888"/>
    <lineage>
        <taxon>Eukaryota</taxon>
        <taxon>Viridiplantae</taxon>
        <taxon>Streptophyta</taxon>
        <taxon>Embryophyta</taxon>
        <taxon>Tracheophyta</taxon>
        <taxon>Spermatophyta</taxon>
        <taxon>Magnoliopsida</taxon>
        <taxon>eudicotyledons</taxon>
        <taxon>Gunneridae</taxon>
        <taxon>Pentapetalae</taxon>
        <taxon>rosids</taxon>
        <taxon>fabids</taxon>
        <taxon>Fabales</taxon>
        <taxon>Fabaceae</taxon>
        <taxon>Papilionoideae</taxon>
        <taxon>50 kb inversion clade</taxon>
        <taxon>NPAAA clade</taxon>
        <taxon>Hologalegina</taxon>
        <taxon>IRL clade</taxon>
        <taxon>Fabeae</taxon>
        <taxon>Lathyrus</taxon>
    </lineage>
</organism>
<proteinExistence type="predicted"/>